<comment type="similarity">
    <text evidence="2">Belongs to the thioredoxin family. DsbA subfamily.</text>
</comment>
<keyword evidence="4" id="KW-0560">Oxidoreductase</keyword>
<evidence type="ECO:0000256" key="4">
    <source>
        <dbReference type="ARBA" id="ARBA00023002"/>
    </source>
</evidence>
<dbReference type="PROSITE" id="PS51352">
    <property type="entry name" value="THIOREDOXIN_2"/>
    <property type="match status" value="1"/>
</dbReference>
<dbReference type="SUPFAM" id="SSF52833">
    <property type="entry name" value="Thioredoxin-like"/>
    <property type="match status" value="1"/>
</dbReference>
<keyword evidence="6" id="KW-0676">Redox-active center</keyword>
<dbReference type="InterPro" id="IPR012336">
    <property type="entry name" value="Thioredoxin-like_fold"/>
</dbReference>
<dbReference type="RefSeq" id="WP_116624930.1">
    <property type="nucleotide sequence ID" value="NZ_QURN01000013.1"/>
</dbReference>
<dbReference type="PANTHER" id="PTHR13887:SF14">
    <property type="entry name" value="DISULFIDE BOND FORMATION PROTEIN D"/>
    <property type="match status" value="1"/>
</dbReference>
<dbReference type="Pfam" id="PF13462">
    <property type="entry name" value="Thioredoxin_4"/>
    <property type="match status" value="1"/>
</dbReference>
<proteinExistence type="inferred from homology"/>
<evidence type="ECO:0000256" key="1">
    <source>
        <dbReference type="ARBA" id="ARBA00003565"/>
    </source>
</evidence>
<dbReference type="InterPro" id="IPR013766">
    <property type="entry name" value="Thioredoxin_domain"/>
</dbReference>
<evidence type="ECO:0000256" key="7">
    <source>
        <dbReference type="SAM" id="SignalP"/>
    </source>
</evidence>
<sequence length="220" mass="23676">MNRRQTIVISAAAAAAAIFGASAFYYDRSGRNAQEGAGPDGSDVYMRPHSPVIGKADASVTIVEFFDPSCEACRAFYPIVKNILAQYPEDVRLVLRYAAFHEGSDQAVGILEAARRQDLFEPVLEALLAAQPEWALHGSPNLDRAWQAAASAGLDVERARGDLSSVEIAAVLDQDTKDVKTLGVEQTPTFFVNGKSMESFGPQQLLNLVESEVTRTGQGG</sequence>
<evidence type="ECO:0000259" key="8">
    <source>
        <dbReference type="PROSITE" id="PS51352"/>
    </source>
</evidence>
<protein>
    <submittedName>
        <fullName evidence="9">Disulfide bond formation protein DsbA</fullName>
    </submittedName>
</protein>
<feature type="domain" description="Thioredoxin" evidence="8">
    <location>
        <begin position="10"/>
        <end position="214"/>
    </location>
</feature>
<comment type="caution">
    <text evidence="9">The sequence shown here is derived from an EMBL/GenBank/DDBJ whole genome shotgun (WGS) entry which is preliminary data.</text>
</comment>
<name>A0A371X9F0_9HYPH</name>
<dbReference type="GO" id="GO:0016491">
    <property type="term" value="F:oxidoreductase activity"/>
    <property type="evidence" value="ECO:0007669"/>
    <property type="project" value="UniProtKB-KW"/>
</dbReference>
<keyword evidence="3 7" id="KW-0732">Signal</keyword>
<gene>
    <name evidence="9" type="ORF">DY251_16035</name>
</gene>
<keyword evidence="5" id="KW-1015">Disulfide bond</keyword>
<dbReference type="Gene3D" id="3.40.30.10">
    <property type="entry name" value="Glutaredoxin"/>
    <property type="match status" value="1"/>
</dbReference>
<dbReference type="EMBL" id="QURN01000013">
    <property type="protein sequence ID" value="RFC65821.1"/>
    <property type="molecule type" value="Genomic_DNA"/>
</dbReference>
<dbReference type="Proteomes" id="UP000262379">
    <property type="component" value="Unassembled WGS sequence"/>
</dbReference>
<evidence type="ECO:0000256" key="6">
    <source>
        <dbReference type="ARBA" id="ARBA00023284"/>
    </source>
</evidence>
<evidence type="ECO:0000313" key="9">
    <source>
        <dbReference type="EMBL" id="RFC65821.1"/>
    </source>
</evidence>
<dbReference type="PANTHER" id="PTHR13887">
    <property type="entry name" value="GLUTATHIONE S-TRANSFERASE KAPPA"/>
    <property type="match status" value="1"/>
</dbReference>
<dbReference type="InterPro" id="IPR036249">
    <property type="entry name" value="Thioredoxin-like_sf"/>
</dbReference>
<feature type="chain" id="PRO_5016943550" evidence="7">
    <location>
        <begin position="24"/>
        <end position="220"/>
    </location>
</feature>
<keyword evidence="10" id="KW-1185">Reference proteome</keyword>
<evidence type="ECO:0000256" key="5">
    <source>
        <dbReference type="ARBA" id="ARBA00023157"/>
    </source>
</evidence>
<comment type="function">
    <text evidence="1">May be required for disulfide bond formation in some proteins.</text>
</comment>
<evidence type="ECO:0000256" key="2">
    <source>
        <dbReference type="ARBA" id="ARBA00005791"/>
    </source>
</evidence>
<evidence type="ECO:0000313" key="10">
    <source>
        <dbReference type="Proteomes" id="UP000262379"/>
    </source>
</evidence>
<dbReference type="AlphaFoldDB" id="A0A371X9F0"/>
<accession>A0A371X9F0</accession>
<reference evidence="10" key="1">
    <citation type="submission" date="2018-08" db="EMBL/GenBank/DDBJ databases">
        <authorList>
            <person name="Im W.T."/>
        </authorList>
    </citation>
    <scope>NUCLEOTIDE SEQUENCE [LARGE SCALE GENOMIC DNA]</scope>
    <source>
        <strain evidence="10">LA-28</strain>
    </source>
</reference>
<feature type="signal peptide" evidence="7">
    <location>
        <begin position="1"/>
        <end position="23"/>
    </location>
</feature>
<evidence type="ECO:0000256" key="3">
    <source>
        <dbReference type="ARBA" id="ARBA00022729"/>
    </source>
</evidence>
<organism evidence="9 10">
    <name type="scientific">Mesorhizobium denitrificans</name>
    <dbReference type="NCBI Taxonomy" id="2294114"/>
    <lineage>
        <taxon>Bacteria</taxon>
        <taxon>Pseudomonadati</taxon>
        <taxon>Pseudomonadota</taxon>
        <taxon>Alphaproteobacteria</taxon>
        <taxon>Hyphomicrobiales</taxon>
        <taxon>Phyllobacteriaceae</taxon>
        <taxon>Mesorhizobium</taxon>
    </lineage>
</organism>